<evidence type="ECO:0000256" key="4">
    <source>
        <dbReference type="ARBA" id="ARBA00023012"/>
    </source>
</evidence>
<comment type="caution">
    <text evidence="12">The sequence shown here is derived from an EMBL/GenBank/DDBJ whole genome shotgun (WGS) entry which is preliminary data.</text>
</comment>
<keyword evidence="7" id="KW-0804">Transcription</keyword>
<keyword evidence="13" id="KW-1185">Reference proteome</keyword>
<dbReference type="GO" id="GO:0000156">
    <property type="term" value="F:phosphorelay response regulator activity"/>
    <property type="evidence" value="ECO:0007669"/>
    <property type="project" value="TreeGrafter"/>
</dbReference>
<evidence type="ECO:0000313" key="12">
    <source>
        <dbReference type="EMBL" id="KAA1009664.1"/>
    </source>
</evidence>
<keyword evidence="6 9" id="KW-0238">DNA-binding</keyword>
<evidence type="ECO:0000259" key="10">
    <source>
        <dbReference type="PROSITE" id="PS50110"/>
    </source>
</evidence>
<feature type="DNA-binding region" description="OmpR/PhoB-type" evidence="9">
    <location>
        <begin position="134"/>
        <end position="234"/>
    </location>
</feature>
<evidence type="ECO:0000256" key="1">
    <source>
        <dbReference type="ARBA" id="ARBA00004496"/>
    </source>
</evidence>
<dbReference type="GO" id="GO:0006355">
    <property type="term" value="P:regulation of DNA-templated transcription"/>
    <property type="evidence" value="ECO:0007669"/>
    <property type="project" value="InterPro"/>
</dbReference>
<gene>
    <name evidence="12" type="ORF">FVF58_20345</name>
</gene>
<dbReference type="CDD" id="cd00383">
    <property type="entry name" value="trans_reg_C"/>
    <property type="match status" value="1"/>
</dbReference>
<comment type="subcellular location">
    <subcellularLocation>
        <location evidence="1">Cytoplasm</location>
    </subcellularLocation>
</comment>
<dbReference type="EMBL" id="VTUZ01000013">
    <property type="protein sequence ID" value="KAA1009664.1"/>
    <property type="molecule type" value="Genomic_DNA"/>
</dbReference>
<evidence type="ECO:0000259" key="11">
    <source>
        <dbReference type="PROSITE" id="PS51755"/>
    </source>
</evidence>
<feature type="domain" description="OmpR/PhoB-type" evidence="11">
    <location>
        <begin position="134"/>
        <end position="234"/>
    </location>
</feature>
<feature type="domain" description="Response regulatory" evidence="10">
    <location>
        <begin position="9"/>
        <end position="122"/>
    </location>
</feature>
<dbReference type="Proteomes" id="UP000325273">
    <property type="component" value="Unassembled WGS sequence"/>
</dbReference>
<dbReference type="Pfam" id="PF00072">
    <property type="entry name" value="Response_reg"/>
    <property type="match status" value="1"/>
</dbReference>
<evidence type="ECO:0000256" key="5">
    <source>
        <dbReference type="ARBA" id="ARBA00023015"/>
    </source>
</evidence>
<dbReference type="GO" id="GO:0032993">
    <property type="term" value="C:protein-DNA complex"/>
    <property type="evidence" value="ECO:0007669"/>
    <property type="project" value="TreeGrafter"/>
</dbReference>
<dbReference type="FunFam" id="1.10.10.10:FF:000099">
    <property type="entry name" value="Two-component system response regulator TorR"/>
    <property type="match status" value="1"/>
</dbReference>
<evidence type="ECO:0000256" key="7">
    <source>
        <dbReference type="ARBA" id="ARBA00023163"/>
    </source>
</evidence>
<dbReference type="SUPFAM" id="SSF46894">
    <property type="entry name" value="C-terminal effector domain of the bipartite response regulators"/>
    <property type="match status" value="1"/>
</dbReference>
<dbReference type="InterPro" id="IPR001867">
    <property type="entry name" value="OmpR/PhoB-type_DNA-bd"/>
</dbReference>
<dbReference type="Gene3D" id="1.10.10.10">
    <property type="entry name" value="Winged helix-like DNA-binding domain superfamily/Winged helix DNA-binding domain"/>
    <property type="match status" value="1"/>
</dbReference>
<dbReference type="InterPro" id="IPR016032">
    <property type="entry name" value="Sig_transdc_resp-reg_C-effctor"/>
</dbReference>
<proteinExistence type="predicted"/>
<dbReference type="GO" id="GO:0005829">
    <property type="term" value="C:cytosol"/>
    <property type="evidence" value="ECO:0007669"/>
    <property type="project" value="TreeGrafter"/>
</dbReference>
<dbReference type="Pfam" id="PF00486">
    <property type="entry name" value="Trans_reg_C"/>
    <property type="match status" value="1"/>
</dbReference>
<dbReference type="GO" id="GO:0000976">
    <property type="term" value="F:transcription cis-regulatory region binding"/>
    <property type="evidence" value="ECO:0007669"/>
    <property type="project" value="TreeGrafter"/>
</dbReference>
<accession>A0A5B0H3H0</accession>
<evidence type="ECO:0000256" key="3">
    <source>
        <dbReference type="ARBA" id="ARBA00022553"/>
    </source>
</evidence>
<dbReference type="AlphaFoldDB" id="A0A5B0H3H0"/>
<dbReference type="Gene3D" id="3.40.50.2300">
    <property type="match status" value="1"/>
</dbReference>
<keyword evidence="4" id="KW-0902">Two-component regulatory system</keyword>
<name>A0A5B0H3H0_9BURK</name>
<dbReference type="InterPro" id="IPR001789">
    <property type="entry name" value="Sig_transdc_resp-reg_receiver"/>
</dbReference>
<dbReference type="SMART" id="SM00448">
    <property type="entry name" value="REC"/>
    <property type="match status" value="1"/>
</dbReference>
<dbReference type="PANTHER" id="PTHR48111:SF58">
    <property type="entry name" value="TORCAD OPERON TRANSCRIPTIONAL REGULATORY PROTEIN TORR"/>
    <property type="match status" value="1"/>
</dbReference>
<protein>
    <submittedName>
        <fullName evidence="12">Response regulator transcription factor</fullName>
    </submittedName>
</protein>
<dbReference type="PANTHER" id="PTHR48111">
    <property type="entry name" value="REGULATOR OF RPOS"/>
    <property type="match status" value="1"/>
</dbReference>
<dbReference type="RefSeq" id="WP_149671668.1">
    <property type="nucleotide sequence ID" value="NZ_VTUZ01000013.1"/>
</dbReference>
<dbReference type="Gene3D" id="6.10.250.690">
    <property type="match status" value="1"/>
</dbReference>
<dbReference type="PROSITE" id="PS51755">
    <property type="entry name" value="OMPR_PHOB"/>
    <property type="match status" value="1"/>
</dbReference>
<dbReference type="InterPro" id="IPR036388">
    <property type="entry name" value="WH-like_DNA-bd_sf"/>
</dbReference>
<keyword evidence="3 8" id="KW-0597">Phosphoprotein</keyword>
<dbReference type="SUPFAM" id="SSF52172">
    <property type="entry name" value="CheY-like"/>
    <property type="match status" value="1"/>
</dbReference>
<sequence length="251" mass="28432">MQPSRTPQRIAVVDDDPSIRETLEGFLEAEGYEICCAADADELDRMIRVRPVDLVLLDIRLPGRDGLSLTRDLREKSEMGIILITGRNDKVDRILGLEYGADDYIAKPIDERELLPRVRNLLRRVEHSRSVNAPSTLSFGQFRLDTRGRSLTGPSGESVPLTTAEFDLLLVFVRNAGQAMSRERLISAIKRRRFESMDRTVDTLVRRLRRKIEADPDNPQLIKTVHGTGYLFSGQAAADDNRTRTQRSTSR</sequence>
<dbReference type="PROSITE" id="PS50110">
    <property type="entry name" value="RESPONSE_REGULATORY"/>
    <property type="match status" value="1"/>
</dbReference>
<reference evidence="12 13" key="1">
    <citation type="submission" date="2019-08" db="EMBL/GenBank/DDBJ databases">
        <title>Paraburkholderia sp. DCY113.</title>
        <authorList>
            <person name="Kang J."/>
        </authorList>
    </citation>
    <scope>NUCLEOTIDE SEQUENCE [LARGE SCALE GENOMIC DNA]</scope>
    <source>
        <strain evidence="12 13">DCY113</strain>
    </source>
</reference>
<evidence type="ECO:0000256" key="2">
    <source>
        <dbReference type="ARBA" id="ARBA00022490"/>
    </source>
</evidence>
<evidence type="ECO:0000256" key="8">
    <source>
        <dbReference type="PROSITE-ProRule" id="PRU00169"/>
    </source>
</evidence>
<evidence type="ECO:0000256" key="6">
    <source>
        <dbReference type="ARBA" id="ARBA00023125"/>
    </source>
</evidence>
<dbReference type="SMART" id="SM00862">
    <property type="entry name" value="Trans_reg_C"/>
    <property type="match status" value="1"/>
</dbReference>
<organism evidence="12 13">
    <name type="scientific">Paraburkholderia panacisoli</name>
    <dbReference type="NCBI Taxonomy" id="2603818"/>
    <lineage>
        <taxon>Bacteria</taxon>
        <taxon>Pseudomonadati</taxon>
        <taxon>Pseudomonadota</taxon>
        <taxon>Betaproteobacteria</taxon>
        <taxon>Burkholderiales</taxon>
        <taxon>Burkholderiaceae</taxon>
        <taxon>Paraburkholderia</taxon>
    </lineage>
</organism>
<evidence type="ECO:0000313" key="13">
    <source>
        <dbReference type="Proteomes" id="UP000325273"/>
    </source>
</evidence>
<dbReference type="InterPro" id="IPR039420">
    <property type="entry name" value="WalR-like"/>
</dbReference>
<keyword evidence="5" id="KW-0805">Transcription regulation</keyword>
<keyword evidence="2" id="KW-0963">Cytoplasm</keyword>
<feature type="modified residue" description="4-aspartylphosphate" evidence="8">
    <location>
        <position position="58"/>
    </location>
</feature>
<evidence type="ECO:0000256" key="9">
    <source>
        <dbReference type="PROSITE-ProRule" id="PRU01091"/>
    </source>
</evidence>
<dbReference type="InterPro" id="IPR011006">
    <property type="entry name" value="CheY-like_superfamily"/>
</dbReference>